<proteinExistence type="predicted"/>
<dbReference type="SUPFAM" id="SSF81383">
    <property type="entry name" value="F-box domain"/>
    <property type="match status" value="1"/>
</dbReference>
<dbReference type="Proteomes" id="UP000324897">
    <property type="component" value="Unassembled WGS sequence"/>
</dbReference>
<gene>
    <name evidence="2" type="ORF">EJB05_16028</name>
</gene>
<keyword evidence="3" id="KW-1185">Reference proteome</keyword>
<evidence type="ECO:0000313" key="2">
    <source>
        <dbReference type="EMBL" id="TVU34197.1"/>
    </source>
</evidence>
<protein>
    <recommendedName>
        <fullName evidence="1">F-box protein At3g26010-like beta-propeller domain-containing protein</fullName>
    </recommendedName>
</protein>
<dbReference type="AlphaFoldDB" id="A0A5J9VFI4"/>
<evidence type="ECO:0000259" key="1">
    <source>
        <dbReference type="Pfam" id="PF24750"/>
    </source>
</evidence>
<dbReference type="PANTHER" id="PTHR35546">
    <property type="entry name" value="F-BOX PROTEIN INTERACTION DOMAIN PROTEIN-RELATED"/>
    <property type="match status" value="1"/>
</dbReference>
<dbReference type="Gramene" id="TVU34197">
    <property type="protein sequence ID" value="TVU34197"/>
    <property type="gene ID" value="EJB05_16028"/>
</dbReference>
<dbReference type="InterPro" id="IPR056592">
    <property type="entry name" value="Beta-prop_At3g26010-like"/>
</dbReference>
<sequence>MDLLCDTIMVEEILPRMHPISILRLGAASRRYNALVRDPDFAAGYWQRAGIFFQRSSWPAARPPLFLTGDDDDEEEEDDWPEPATEYMFGEDLGFLPGPSAAEKAYLRSVGSADNAGNVVNIMHSAAGLLLCSRGITLPMHFYVCNPVTCQWVALPELPWIPHQWRSGLLTVDTDEDAATASSNLKRFQVVLFNHPMHWLKPGGCIDLKLFSSDTGQWKVMQLQPPIRIEEPPYSWSPILVQSGTAYWIMLKAKDRAVAYNSVNHSVRFVGLPRRLADAKMNRIIGERHGGGLRYAHANSLVFEVWDLQTKSDGNIRWKLVHRVGVTDILEWNPEAVGFLVESSIIKPVGFHPTDDDVVFLGMPGAVAAYSIEYGTMSIQCTHHSSVSYEYPNVVIFHKLQSIVVVHGVFSRDIDMNGPPIPV</sequence>
<organism evidence="2 3">
    <name type="scientific">Eragrostis curvula</name>
    <name type="common">weeping love grass</name>
    <dbReference type="NCBI Taxonomy" id="38414"/>
    <lineage>
        <taxon>Eukaryota</taxon>
        <taxon>Viridiplantae</taxon>
        <taxon>Streptophyta</taxon>
        <taxon>Embryophyta</taxon>
        <taxon>Tracheophyta</taxon>
        <taxon>Spermatophyta</taxon>
        <taxon>Magnoliopsida</taxon>
        <taxon>Liliopsida</taxon>
        <taxon>Poales</taxon>
        <taxon>Poaceae</taxon>
        <taxon>PACMAD clade</taxon>
        <taxon>Chloridoideae</taxon>
        <taxon>Eragrostideae</taxon>
        <taxon>Eragrostidinae</taxon>
        <taxon>Eragrostis</taxon>
    </lineage>
</organism>
<feature type="domain" description="F-box protein At3g26010-like beta-propeller" evidence="1">
    <location>
        <begin position="120"/>
        <end position="364"/>
    </location>
</feature>
<name>A0A5J9VFI4_9POAL</name>
<dbReference type="InterPro" id="IPR055290">
    <property type="entry name" value="At3g26010-like"/>
</dbReference>
<evidence type="ECO:0000313" key="3">
    <source>
        <dbReference type="Proteomes" id="UP000324897"/>
    </source>
</evidence>
<feature type="non-terminal residue" evidence="2">
    <location>
        <position position="1"/>
    </location>
</feature>
<dbReference type="OrthoDB" id="692256at2759"/>
<dbReference type="InterPro" id="IPR036047">
    <property type="entry name" value="F-box-like_dom_sf"/>
</dbReference>
<reference evidence="2 3" key="1">
    <citation type="journal article" date="2019" name="Sci. Rep.">
        <title>A high-quality genome of Eragrostis curvula grass provides insights into Poaceae evolution and supports new strategies to enhance forage quality.</title>
        <authorList>
            <person name="Carballo J."/>
            <person name="Santos B.A.C.M."/>
            <person name="Zappacosta D."/>
            <person name="Garbus I."/>
            <person name="Selva J.P."/>
            <person name="Gallo C.A."/>
            <person name="Diaz A."/>
            <person name="Albertini E."/>
            <person name="Caccamo M."/>
            <person name="Echenique V."/>
        </authorList>
    </citation>
    <scope>NUCLEOTIDE SEQUENCE [LARGE SCALE GENOMIC DNA]</scope>
    <source>
        <strain evidence="3">cv. Victoria</strain>
        <tissue evidence="2">Leaf</tissue>
    </source>
</reference>
<accession>A0A5J9VFI4</accession>
<dbReference type="Pfam" id="PF24750">
    <property type="entry name" value="b-prop_At3g26010-like"/>
    <property type="match status" value="1"/>
</dbReference>
<comment type="caution">
    <text evidence="2">The sequence shown here is derived from an EMBL/GenBank/DDBJ whole genome shotgun (WGS) entry which is preliminary data.</text>
</comment>
<dbReference type="EMBL" id="RWGY01000009">
    <property type="protein sequence ID" value="TVU34197.1"/>
    <property type="molecule type" value="Genomic_DNA"/>
</dbReference>
<dbReference type="PANTHER" id="PTHR35546:SF83">
    <property type="entry name" value="EXPRESSED PROTEIN"/>
    <property type="match status" value="1"/>
</dbReference>